<dbReference type="Gene3D" id="1.20.190.10">
    <property type="entry name" value="Pesticidal crystal protein, N-terminal domain"/>
    <property type="match status" value="1"/>
</dbReference>
<evidence type="ECO:0000256" key="1">
    <source>
        <dbReference type="ARBA" id="ARBA00007819"/>
    </source>
</evidence>
<keyword evidence="3" id="KW-0749">Sporulation</keyword>
<dbReference type="Proteomes" id="UP000309215">
    <property type="component" value="Unassembled WGS sequence"/>
</dbReference>
<comment type="similarity">
    <text evidence="1">Belongs to the delta endotoxin family.</text>
</comment>
<dbReference type="AlphaFoldDB" id="A0A4U1J7A2"/>
<sequence>MNHSKTSSRAFSKTVRLFGLGALLAGVVGCVDGPGVDDERADAIEATDEASLALLPNNCSDRAKNIWGAASQMASYIPGAGNAASAGISLLAALQSGRCSQNQAEFLTMDQIRAEIVAISGQVVDEALRKQLVQSADTLLRLLEPYQDELVDIDALTVAQRTELSEDLENLAIHAVFLESDTASLNWPILPVYVQFASLKLGMYQLAYELREPGPERDNLEDMLASERQASIDLLVQHETRFVQRGQTLLRSYYFHSMDYQIDTMVTNGGATVLRVDWNCHGNIFRPNKCSDRFDRRNQFFLEARNKFRDLRTKQNTVIDSNYLAFKNALFNTQAPAFKLESGRNNYRNVVTSSLSPRVCLSASPDGTFSVPVCGEDADVSNADLLFGFIPTTGQLYSLGQKVCLQADDAGVLSSGPCEPLAPPQPNLDGSPAAPPSRQSWGHHPNGYFIHLATGLCLNLDQDIVMPENQQVQYMPGAGVVLSPCDFGSVGYQEHRSVYSGGESVTSDLGEDVWATVPTTITDWQVE</sequence>
<dbReference type="GO" id="GO:0090729">
    <property type="term" value="F:toxin activity"/>
    <property type="evidence" value="ECO:0007669"/>
    <property type="project" value="UniProtKB-KW"/>
</dbReference>
<evidence type="ECO:0000256" key="5">
    <source>
        <dbReference type="SAM" id="MobiDB-lite"/>
    </source>
</evidence>
<evidence type="ECO:0000256" key="3">
    <source>
        <dbReference type="ARBA" id="ARBA00022969"/>
    </source>
</evidence>
<dbReference type="InterPro" id="IPR035992">
    <property type="entry name" value="Ricin_B-like_lectins"/>
</dbReference>
<evidence type="ECO:0000313" key="6">
    <source>
        <dbReference type="EMBL" id="TKD03045.1"/>
    </source>
</evidence>
<evidence type="ECO:0000313" key="7">
    <source>
        <dbReference type="Proteomes" id="UP000309215"/>
    </source>
</evidence>
<proteinExistence type="inferred from homology"/>
<accession>A0A4U1J7A2</accession>
<dbReference type="InterPro" id="IPR036716">
    <property type="entry name" value="Pest_crys_N_sf"/>
</dbReference>
<dbReference type="GO" id="GO:0030435">
    <property type="term" value="P:sporulation resulting in formation of a cellular spore"/>
    <property type="evidence" value="ECO:0007669"/>
    <property type="project" value="UniProtKB-KW"/>
</dbReference>
<reference evidence="6 7" key="1">
    <citation type="submission" date="2019-04" db="EMBL/GenBank/DDBJ databases">
        <authorList>
            <person name="Li Y."/>
            <person name="Wang J."/>
        </authorList>
    </citation>
    <scope>NUCLEOTIDE SEQUENCE [LARGE SCALE GENOMIC DNA]</scope>
    <source>
        <strain evidence="6 7">DSM 14668</strain>
    </source>
</reference>
<gene>
    <name evidence="6" type="ORF">E8A74_27320</name>
</gene>
<evidence type="ECO:0000256" key="2">
    <source>
        <dbReference type="ARBA" id="ARBA00022656"/>
    </source>
</evidence>
<dbReference type="EMBL" id="SSMQ01000032">
    <property type="protein sequence ID" value="TKD03045.1"/>
    <property type="molecule type" value="Genomic_DNA"/>
</dbReference>
<dbReference type="RefSeq" id="WP_136932025.1">
    <property type="nucleotide sequence ID" value="NZ_SSMQ01000032.1"/>
</dbReference>
<organism evidence="6 7">
    <name type="scientific">Polyangium fumosum</name>
    <dbReference type="NCBI Taxonomy" id="889272"/>
    <lineage>
        <taxon>Bacteria</taxon>
        <taxon>Pseudomonadati</taxon>
        <taxon>Myxococcota</taxon>
        <taxon>Polyangia</taxon>
        <taxon>Polyangiales</taxon>
        <taxon>Polyangiaceae</taxon>
        <taxon>Polyangium</taxon>
    </lineage>
</organism>
<keyword evidence="7" id="KW-1185">Reference proteome</keyword>
<evidence type="ECO:0000256" key="4">
    <source>
        <dbReference type="ARBA" id="ARBA00023026"/>
    </source>
</evidence>
<dbReference type="PROSITE" id="PS51257">
    <property type="entry name" value="PROKAR_LIPOPROTEIN"/>
    <property type="match status" value="1"/>
</dbReference>
<keyword evidence="2" id="KW-0800">Toxin</keyword>
<name>A0A4U1J7A2_9BACT</name>
<feature type="region of interest" description="Disordered" evidence="5">
    <location>
        <begin position="416"/>
        <end position="440"/>
    </location>
</feature>
<keyword evidence="4" id="KW-0843">Virulence</keyword>
<dbReference type="SUPFAM" id="SSF50370">
    <property type="entry name" value="Ricin B-like lectins"/>
    <property type="match status" value="1"/>
</dbReference>
<dbReference type="SUPFAM" id="SSF56849">
    <property type="entry name" value="delta-Endotoxin (insectocide), N-terminal domain"/>
    <property type="match status" value="1"/>
</dbReference>
<comment type="caution">
    <text evidence="6">The sequence shown here is derived from an EMBL/GenBank/DDBJ whole genome shotgun (WGS) entry which is preliminary data.</text>
</comment>
<protein>
    <submittedName>
        <fullName evidence="6">Uncharacterized protein</fullName>
    </submittedName>
</protein>